<evidence type="ECO:0000256" key="16">
    <source>
        <dbReference type="ARBA" id="ARBA00023012"/>
    </source>
</evidence>
<dbReference type="CDD" id="cd16917">
    <property type="entry name" value="HATPase_UhpB-NarQ-NarX-like"/>
    <property type="match status" value="1"/>
</dbReference>
<dbReference type="GO" id="GO:0046872">
    <property type="term" value="F:metal ion binding"/>
    <property type="evidence" value="ECO:0007669"/>
    <property type="project" value="UniProtKB-KW"/>
</dbReference>
<keyword evidence="10" id="KW-0808">Transferase</keyword>
<protein>
    <recommendedName>
        <fullName evidence="6">Oxygen sensor histidine kinase NreB</fullName>
        <ecNumber evidence="5">2.7.13.3</ecNumber>
    </recommendedName>
    <alternativeName>
        <fullName evidence="20">Nitrogen regulation protein B</fullName>
    </alternativeName>
</protein>
<evidence type="ECO:0000256" key="5">
    <source>
        <dbReference type="ARBA" id="ARBA00012438"/>
    </source>
</evidence>
<keyword evidence="11 21" id="KW-0812">Transmembrane</keyword>
<evidence type="ECO:0000256" key="8">
    <source>
        <dbReference type="ARBA" id="ARBA00022485"/>
    </source>
</evidence>
<comment type="function">
    <text evidence="19">Member of the two-component regulatory system NreB/NreC involved in the control of dissimilatory nitrate/nitrite reduction in response to oxygen. NreB functions as a direct oxygen sensor histidine kinase which is autophosphorylated, in the absence of oxygen, probably at the conserved histidine residue, and transfers its phosphate group probably to a conserved aspartate residue of NreC. NreB/NreC activates the expression of the nitrate (narGHJI) and nitrite (nir) reductase operons, as well as the putative nitrate transporter gene narT.</text>
</comment>
<dbReference type="EMBL" id="FOOU01000003">
    <property type="protein sequence ID" value="SFG08837.1"/>
    <property type="molecule type" value="Genomic_DNA"/>
</dbReference>
<dbReference type="PANTHER" id="PTHR24421">
    <property type="entry name" value="NITRATE/NITRITE SENSOR PROTEIN NARX-RELATED"/>
    <property type="match status" value="1"/>
</dbReference>
<feature type="transmembrane region" description="Helical" evidence="21">
    <location>
        <begin position="25"/>
        <end position="45"/>
    </location>
</feature>
<dbReference type="InterPro" id="IPR005467">
    <property type="entry name" value="His_kinase_dom"/>
</dbReference>
<dbReference type="AlphaFoldDB" id="A0A1I2P4F5"/>
<keyword evidence="13 23" id="KW-0418">Kinase</keyword>
<evidence type="ECO:0000256" key="4">
    <source>
        <dbReference type="ARBA" id="ARBA00004651"/>
    </source>
</evidence>
<keyword evidence="16" id="KW-0902">Two-component regulatory system</keyword>
<dbReference type="PIRSF" id="PIRSF037314">
    <property type="entry name" value="STHK_MctS"/>
    <property type="match status" value="1"/>
</dbReference>
<evidence type="ECO:0000256" key="21">
    <source>
        <dbReference type="SAM" id="Phobius"/>
    </source>
</evidence>
<dbReference type="SUPFAM" id="SSF55874">
    <property type="entry name" value="ATPase domain of HSP90 chaperone/DNA topoisomerase II/histidine kinase"/>
    <property type="match status" value="1"/>
</dbReference>
<dbReference type="PANTHER" id="PTHR24421:SF59">
    <property type="entry name" value="OXYGEN SENSOR HISTIDINE KINASE NREB"/>
    <property type="match status" value="1"/>
</dbReference>
<dbReference type="Gene3D" id="3.30.565.10">
    <property type="entry name" value="Histidine kinase-like ATPase, C-terminal domain"/>
    <property type="match status" value="1"/>
</dbReference>
<feature type="transmembrane region" description="Helical" evidence="21">
    <location>
        <begin position="223"/>
        <end position="246"/>
    </location>
</feature>
<dbReference type="Pfam" id="PF07730">
    <property type="entry name" value="HisKA_3"/>
    <property type="match status" value="1"/>
</dbReference>
<dbReference type="Gene3D" id="1.20.5.1930">
    <property type="match status" value="1"/>
</dbReference>
<dbReference type="STRING" id="1045558.SAMN05216175_103181"/>
<dbReference type="GO" id="GO:0046983">
    <property type="term" value="F:protein dimerization activity"/>
    <property type="evidence" value="ECO:0007669"/>
    <property type="project" value="InterPro"/>
</dbReference>
<dbReference type="SMART" id="SM01049">
    <property type="entry name" value="Cache_2"/>
    <property type="match status" value="1"/>
</dbReference>
<dbReference type="SMART" id="SM00387">
    <property type="entry name" value="HATPase_c"/>
    <property type="match status" value="1"/>
</dbReference>
<keyword evidence="8" id="KW-0004">4Fe-4S</keyword>
<keyword evidence="17" id="KW-0411">Iron-sulfur</keyword>
<dbReference type="EC" id="2.7.13.3" evidence="5"/>
<evidence type="ECO:0000256" key="11">
    <source>
        <dbReference type="ARBA" id="ARBA00022692"/>
    </source>
</evidence>
<evidence type="ECO:0000256" key="18">
    <source>
        <dbReference type="ARBA" id="ARBA00023136"/>
    </source>
</evidence>
<comment type="cofactor">
    <cofactor evidence="2">
        <name>[4Fe-4S] cluster</name>
        <dbReference type="ChEBI" id="CHEBI:49883"/>
    </cofactor>
</comment>
<evidence type="ECO:0000256" key="2">
    <source>
        <dbReference type="ARBA" id="ARBA00001966"/>
    </source>
</evidence>
<evidence type="ECO:0000256" key="12">
    <source>
        <dbReference type="ARBA" id="ARBA00022723"/>
    </source>
</evidence>
<evidence type="ECO:0000256" key="20">
    <source>
        <dbReference type="ARBA" id="ARBA00030800"/>
    </source>
</evidence>
<gene>
    <name evidence="23" type="ORF">SAMN05216175_103181</name>
</gene>
<keyword evidence="15" id="KW-0408">Iron</keyword>
<name>A0A1I2P4F5_9GAMM</name>
<accession>A0A1I2P4F5</accession>
<keyword evidence="14 21" id="KW-1133">Transmembrane helix</keyword>
<comment type="catalytic activity">
    <reaction evidence="1">
        <text>ATP + protein L-histidine = ADP + protein N-phospho-L-histidine.</text>
        <dbReference type="EC" id="2.7.13.3"/>
    </reaction>
</comment>
<dbReference type="InterPro" id="IPR050482">
    <property type="entry name" value="Sensor_HK_TwoCompSys"/>
</dbReference>
<dbReference type="RefSeq" id="WP_244889920.1">
    <property type="nucleotide sequence ID" value="NZ_FOOU01000003.1"/>
</dbReference>
<dbReference type="Gene3D" id="3.30.450.20">
    <property type="entry name" value="PAS domain"/>
    <property type="match status" value="1"/>
</dbReference>
<evidence type="ECO:0000256" key="13">
    <source>
        <dbReference type="ARBA" id="ARBA00022777"/>
    </source>
</evidence>
<dbReference type="GO" id="GO:0005737">
    <property type="term" value="C:cytoplasm"/>
    <property type="evidence" value="ECO:0007669"/>
    <property type="project" value="UniProtKB-SubCell"/>
</dbReference>
<evidence type="ECO:0000313" key="23">
    <source>
        <dbReference type="EMBL" id="SFG08837.1"/>
    </source>
</evidence>
<dbReference type="Pfam" id="PF02518">
    <property type="entry name" value="HATPase_c"/>
    <property type="match status" value="1"/>
</dbReference>
<dbReference type="InterPro" id="IPR033480">
    <property type="entry name" value="sCache_2"/>
</dbReference>
<dbReference type="InterPro" id="IPR004358">
    <property type="entry name" value="Sig_transdc_His_kin-like_C"/>
</dbReference>
<comment type="subcellular location">
    <subcellularLocation>
        <location evidence="4">Cell membrane</location>
        <topology evidence="4">Multi-pass membrane protein</topology>
    </subcellularLocation>
    <subcellularLocation>
        <location evidence="3">Cytoplasm</location>
    </subcellularLocation>
</comment>
<evidence type="ECO:0000256" key="15">
    <source>
        <dbReference type="ARBA" id="ARBA00023004"/>
    </source>
</evidence>
<proteinExistence type="predicted"/>
<dbReference type="CDD" id="cd12912">
    <property type="entry name" value="PDC2_MCP_like"/>
    <property type="match status" value="1"/>
</dbReference>
<reference evidence="24" key="1">
    <citation type="submission" date="2016-10" db="EMBL/GenBank/DDBJ databases">
        <authorList>
            <person name="Varghese N."/>
            <person name="Submissions S."/>
        </authorList>
    </citation>
    <scope>NUCLEOTIDE SEQUENCE [LARGE SCALE GENOMIC DNA]</scope>
    <source>
        <strain evidence="24">CGMCC 1.10971</strain>
    </source>
</reference>
<dbReference type="Proteomes" id="UP000198623">
    <property type="component" value="Unassembled WGS sequence"/>
</dbReference>
<evidence type="ECO:0000313" key="24">
    <source>
        <dbReference type="Proteomes" id="UP000198623"/>
    </source>
</evidence>
<evidence type="ECO:0000256" key="19">
    <source>
        <dbReference type="ARBA" id="ARBA00024827"/>
    </source>
</evidence>
<evidence type="ECO:0000256" key="6">
    <source>
        <dbReference type="ARBA" id="ARBA00017322"/>
    </source>
</evidence>
<dbReference type="Pfam" id="PF17200">
    <property type="entry name" value="sCache_2"/>
    <property type="match status" value="1"/>
</dbReference>
<keyword evidence="24" id="KW-1185">Reference proteome</keyword>
<dbReference type="PROSITE" id="PS50109">
    <property type="entry name" value="HIS_KIN"/>
    <property type="match status" value="1"/>
</dbReference>
<evidence type="ECO:0000256" key="14">
    <source>
        <dbReference type="ARBA" id="ARBA00022989"/>
    </source>
</evidence>
<organism evidence="23 24">
    <name type="scientific">Neptunomonas qingdaonensis</name>
    <dbReference type="NCBI Taxonomy" id="1045558"/>
    <lineage>
        <taxon>Bacteria</taxon>
        <taxon>Pseudomonadati</taxon>
        <taxon>Pseudomonadota</taxon>
        <taxon>Gammaproteobacteria</taxon>
        <taxon>Oceanospirillales</taxon>
        <taxon>Oceanospirillaceae</taxon>
        <taxon>Neptunomonas</taxon>
    </lineage>
</organism>
<dbReference type="InterPro" id="IPR003594">
    <property type="entry name" value="HATPase_dom"/>
</dbReference>
<keyword evidence="7" id="KW-1003">Cell membrane</keyword>
<keyword evidence="9" id="KW-0963">Cytoplasm</keyword>
<dbReference type="InterPro" id="IPR036890">
    <property type="entry name" value="HATPase_C_sf"/>
</dbReference>
<keyword evidence="18 21" id="KW-0472">Membrane</keyword>
<evidence type="ECO:0000256" key="10">
    <source>
        <dbReference type="ARBA" id="ARBA00022679"/>
    </source>
</evidence>
<dbReference type="InterPro" id="IPR017171">
    <property type="entry name" value="Sig_transdc_His_kinase_MctS"/>
</dbReference>
<evidence type="ECO:0000256" key="9">
    <source>
        <dbReference type="ARBA" id="ARBA00022490"/>
    </source>
</evidence>
<evidence type="ECO:0000259" key="22">
    <source>
        <dbReference type="PROSITE" id="PS50109"/>
    </source>
</evidence>
<keyword evidence="12" id="KW-0479">Metal-binding</keyword>
<evidence type="ECO:0000256" key="3">
    <source>
        <dbReference type="ARBA" id="ARBA00004496"/>
    </source>
</evidence>
<evidence type="ECO:0000256" key="1">
    <source>
        <dbReference type="ARBA" id="ARBA00000085"/>
    </source>
</evidence>
<feature type="domain" description="Histidine kinase" evidence="22">
    <location>
        <begin position="273"/>
        <end position="468"/>
    </location>
</feature>
<dbReference type="InterPro" id="IPR011712">
    <property type="entry name" value="Sig_transdc_His_kin_sub3_dim/P"/>
</dbReference>
<dbReference type="GO" id="GO:0005886">
    <property type="term" value="C:plasma membrane"/>
    <property type="evidence" value="ECO:0007669"/>
    <property type="project" value="UniProtKB-SubCell"/>
</dbReference>
<evidence type="ECO:0000256" key="7">
    <source>
        <dbReference type="ARBA" id="ARBA00022475"/>
    </source>
</evidence>
<dbReference type="PRINTS" id="PR00344">
    <property type="entry name" value="BCTRLSENSOR"/>
</dbReference>
<sequence length="468" mass="52997">MAQEQQVRPGAFRFKQKIFTMPLKLKILTLALLPMLLVTGIITLVNVKQSQSLSELEIETFEQHLLASKRSELKNYVSLALTSVSQIINSPWMHDFEAKEEVKRILNGMTYGEDGYFFVYDANGVNLVHPAQPDLVGQPLFDWKDDNGTFVIRDLFAVAKQGGGFHRYVWRKPSRGDNEDKLSYVVLLPEWGWMLGTGLYVDDIATEVTKTRLQVTQNIRNTFFTVLVITAATAIIIVMIGIAINLHESRLADARLRHLAHKSVKFQVSQRRRFARELHDGINQLMVSVKFRIELGISKTKKDDKSAVDDLVKGVAVLNQAIQEVRRISHDLRPSLLDDMGLTSALKGLLDEYESRTGIMVETDLNFPKERLPDDIEITLYRLIQEALANVEKHSGADEVRLKTWVQGGHVWVLLKDNGEGFDVKQNVQKEGIGLRNMHDRIELLSGELLLTSEVGHGTQLRVKLPLV</sequence>
<dbReference type="GO" id="GO:0051539">
    <property type="term" value="F:4 iron, 4 sulfur cluster binding"/>
    <property type="evidence" value="ECO:0007669"/>
    <property type="project" value="UniProtKB-KW"/>
</dbReference>
<evidence type="ECO:0000256" key="17">
    <source>
        <dbReference type="ARBA" id="ARBA00023014"/>
    </source>
</evidence>
<dbReference type="GO" id="GO:0000155">
    <property type="term" value="F:phosphorelay sensor kinase activity"/>
    <property type="evidence" value="ECO:0007669"/>
    <property type="project" value="InterPro"/>
</dbReference>